<sequence>MKYLILSAWLLVVMCEQWLEWLNLRHQRRQSVFVPPAFTKNFDTETVRQTLAYETDKKRLALVAQGFMAMLFAGFMFGGGISRYDGWTGSVTDSFILRGSLFFIGLTSAWLLLDLPFSWWRNFRIEARYGFNTMTMRLWLTDALKGMALSLLLYGLLAGGCLWLVQSRPDIWWLWVWSFVTLFGLLLMVIAPYLIEPLFFSFAPVQNPALEPRIRQLAEQAGMRAGRIFQVDASRRSRHGNAYFTGLGRQKRIILFDTLLAQMDDDQVLAVLAHEIGHWKHRHITRRLLGGALVSLGGLFLAWLLIRWGGLPALLGLEKASFPAQVVILSLLAGIASFFLAPVGSALSRRQEWQADRFACQLTGRPADLAEALVKLARENLAALHPHPLYVRLRFSHPPIVERVAALQKLARASAENRSTAKESVHD</sequence>
<proteinExistence type="inferred from homology"/>
<evidence type="ECO:0000256" key="2">
    <source>
        <dbReference type="ARBA" id="ARBA00022723"/>
    </source>
</evidence>
<feature type="transmembrane region" description="Helical" evidence="9">
    <location>
        <begin position="288"/>
        <end position="306"/>
    </location>
</feature>
<dbReference type="InterPro" id="IPR001915">
    <property type="entry name" value="Peptidase_M48"/>
</dbReference>
<dbReference type="Gene3D" id="3.30.2010.10">
    <property type="entry name" value="Metalloproteases ('zincins'), catalytic domain"/>
    <property type="match status" value="1"/>
</dbReference>
<reference evidence="12 13" key="1">
    <citation type="journal article" date="2017" name="Genome Announc.">
        <title>Complete Genome Sequences of Two Acetylene-Fermenting Pelobacter acetylenicus Strains.</title>
        <authorList>
            <person name="Sutton J.M."/>
            <person name="Baesman S.M."/>
            <person name="Fierst J.L."/>
            <person name="Poret-Peterson A.T."/>
            <person name="Oremland R.S."/>
            <person name="Dunlap D.S."/>
            <person name="Akob D.M."/>
        </authorList>
    </citation>
    <scope>NUCLEOTIDE SEQUENCE [LARGE SCALE GENOMIC DNA]</scope>
    <source>
        <strain evidence="12 13">DSM 3247</strain>
    </source>
</reference>
<evidence type="ECO:0000256" key="6">
    <source>
        <dbReference type="PIRSR" id="PIRSR627057-1"/>
    </source>
</evidence>
<dbReference type="GO" id="GO:0004222">
    <property type="term" value="F:metalloendopeptidase activity"/>
    <property type="evidence" value="ECO:0007669"/>
    <property type="project" value="InterPro"/>
</dbReference>
<keyword evidence="2 7" id="KW-0479">Metal-binding</keyword>
<keyword evidence="9" id="KW-0812">Transmembrane</keyword>
<dbReference type="KEGG" id="pace:A6070_05695"/>
<evidence type="ECO:0000256" key="9">
    <source>
        <dbReference type="SAM" id="Phobius"/>
    </source>
</evidence>
<dbReference type="AlphaFoldDB" id="A0A1L3GI33"/>
<feature type="domain" description="Peptidase M48" evidence="10">
    <location>
        <begin position="205"/>
        <end position="410"/>
    </location>
</feature>
<evidence type="ECO:0008006" key="14">
    <source>
        <dbReference type="Google" id="ProtNLM"/>
    </source>
</evidence>
<evidence type="ECO:0000256" key="5">
    <source>
        <dbReference type="ARBA" id="ARBA00023049"/>
    </source>
</evidence>
<comment type="similarity">
    <text evidence="8">Belongs to the peptidase M48 family.</text>
</comment>
<evidence type="ECO:0000256" key="8">
    <source>
        <dbReference type="RuleBase" id="RU003983"/>
    </source>
</evidence>
<keyword evidence="13" id="KW-1185">Reference proteome</keyword>
<evidence type="ECO:0000256" key="3">
    <source>
        <dbReference type="ARBA" id="ARBA00022801"/>
    </source>
</evidence>
<evidence type="ECO:0000259" key="10">
    <source>
        <dbReference type="Pfam" id="PF01435"/>
    </source>
</evidence>
<evidence type="ECO:0000256" key="4">
    <source>
        <dbReference type="ARBA" id="ARBA00022833"/>
    </source>
</evidence>
<dbReference type="Pfam" id="PF01435">
    <property type="entry name" value="Peptidase_M48"/>
    <property type="match status" value="1"/>
</dbReference>
<keyword evidence="4 7" id="KW-0862">Zinc</keyword>
<feature type="binding site" evidence="7">
    <location>
        <position position="274"/>
    </location>
    <ligand>
        <name>Zn(2+)</name>
        <dbReference type="ChEBI" id="CHEBI:29105"/>
        <note>catalytic</note>
    </ligand>
</feature>
<organism evidence="12 13">
    <name type="scientific">Syntrophotalea acetylenica</name>
    <name type="common">Pelobacter acetylenicus</name>
    <dbReference type="NCBI Taxonomy" id="29542"/>
    <lineage>
        <taxon>Bacteria</taxon>
        <taxon>Pseudomonadati</taxon>
        <taxon>Thermodesulfobacteriota</taxon>
        <taxon>Desulfuromonadia</taxon>
        <taxon>Desulfuromonadales</taxon>
        <taxon>Syntrophotaleaceae</taxon>
        <taxon>Syntrophotalea</taxon>
    </lineage>
</organism>
<dbReference type="GO" id="GO:0071586">
    <property type="term" value="P:CAAX-box protein processing"/>
    <property type="evidence" value="ECO:0007669"/>
    <property type="project" value="InterPro"/>
</dbReference>
<evidence type="ECO:0000259" key="11">
    <source>
        <dbReference type="Pfam" id="PF16491"/>
    </source>
</evidence>
<dbReference type="Proteomes" id="UP000182264">
    <property type="component" value="Chromosome"/>
</dbReference>
<feature type="domain" description="CAAX prenyl protease 1 N-terminal" evidence="11">
    <location>
        <begin position="24"/>
        <end position="199"/>
    </location>
</feature>
<keyword evidence="5 8" id="KW-0482">Metalloprotease</keyword>
<protein>
    <recommendedName>
        <fullName evidence="14">Ste24 endopeptidase</fullName>
    </recommendedName>
</protein>
<keyword evidence="9" id="KW-0472">Membrane</keyword>
<feature type="active site" evidence="6">
    <location>
        <position position="275"/>
    </location>
</feature>
<dbReference type="FunFam" id="3.30.2010.10:FF:000010">
    <property type="entry name" value="M48 family peptidase"/>
    <property type="match status" value="1"/>
</dbReference>
<dbReference type="EMBL" id="CP015518">
    <property type="protein sequence ID" value="APG25604.1"/>
    <property type="molecule type" value="Genomic_DNA"/>
</dbReference>
<evidence type="ECO:0000313" key="12">
    <source>
        <dbReference type="EMBL" id="APG25604.1"/>
    </source>
</evidence>
<feature type="transmembrane region" description="Helical" evidence="9">
    <location>
        <begin position="143"/>
        <end position="165"/>
    </location>
</feature>
<dbReference type="CDD" id="cd07343">
    <property type="entry name" value="M48A_Zmpste24p_like"/>
    <property type="match status" value="1"/>
</dbReference>
<feature type="transmembrane region" description="Helical" evidence="9">
    <location>
        <begin position="60"/>
        <end position="81"/>
    </location>
</feature>
<dbReference type="InterPro" id="IPR027057">
    <property type="entry name" value="CAXX_Prtase_1"/>
</dbReference>
<feature type="transmembrane region" description="Helical" evidence="9">
    <location>
        <begin position="171"/>
        <end position="195"/>
    </location>
</feature>
<dbReference type="Pfam" id="PF16491">
    <property type="entry name" value="Peptidase_M48_N"/>
    <property type="match status" value="1"/>
</dbReference>
<evidence type="ECO:0000256" key="1">
    <source>
        <dbReference type="ARBA" id="ARBA00022670"/>
    </source>
</evidence>
<evidence type="ECO:0000256" key="7">
    <source>
        <dbReference type="PIRSR" id="PIRSR627057-2"/>
    </source>
</evidence>
<dbReference type="GO" id="GO:0046872">
    <property type="term" value="F:metal ion binding"/>
    <property type="evidence" value="ECO:0007669"/>
    <property type="project" value="UniProtKB-KW"/>
</dbReference>
<keyword evidence="3 8" id="KW-0378">Hydrolase</keyword>
<dbReference type="OrthoDB" id="9781930at2"/>
<accession>A0A1L3GI33</accession>
<feature type="binding site" evidence="7">
    <location>
        <position position="278"/>
    </location>
    <ligand>
        <name>Zn(2+)</name>
        <dbReference type="ChEBI" id="CHEBI:29105"/>
        <note>catalytic</note>
    </ligand>
</feature>
<name>A0A1L3GI33_SYNAC</name>
<gene>
    <name evidence="12" type="ORF">A7E75_11660</name>
</gene>
<feature type="transmembrane region" description="Helical" evidence="9">
    <location>
        <begin position="326"/>
        <end position="347"/>
    </location>
</feature>
<keyword evidence="9" id="KW-1133">Transmembrane helix</keyword>
<dbReference type="STRING" id="29542.A6070_05695"/>
<keyword evidence="1 8" id="KW-0645">Protease</keyword>
<feature type="transmembrane region" description="Helical" evidence="9">
    <location>
        <begin position="101"/>
        <end position="122"/>
    </location>
</feature>
<dbReference type="PANTHER" id="PTHR10120">
    <property type="entry name" value="CAAX PRENYL PROTEASE 1"/>
    <property type="match status" value="1"/>
</dbReference>
<evidence type="ECO:0000313" key="13">
    <source>
        <dbReference type="Proteomes" id="UP000182264"/>
    </source>
</evidence>
<dbReference type="RefSeq" id="WP_072287444.1">
    <property type="nucleotide sequence ID" value="NZ_CP015455.1"/>
</dbReference>
<comment type="cofactor">
    <cofactor evidence="7 8">
        <name>Zn(2+)</name>
        <dbReference type="ChEBI" id="CHEBI:29105"/>
    </cofactor>
    <text evidence="7 8">Binds 1 zinc ion per subunit.</text>
</comment>
<dbReference type="InterPro" id="IPR032456">
    <property type="entry name" value="Peptidase_M48_N"/>
</dbReference>
<feature type="active site" description="Proton donor" evidence="6">
    <location>
        <position position="356"/>
    </location>
</feature>
<feature type="binding site" evidence="7">
    <location>
        <position position="352"/>
    </location>
    <ligand>
        <name>Zn(2+)</name>
        <dbReference type="ChEBI" id="CHEBI:29105"/>
        <note>catalytic</note>
    </ligand>
</feature>